<dbReference type="NCBIfam" id="TIGR02443">
    <property type="entry name" value="YheV family putative zinc ribbon protein"/>
    <property type="match status" value="1"/>
</dbReference>
<proteinExistence type="predicted"/>
<name>A0A437QAP1_9GAMM</name>
<evidence type="ECO:0000313" key="1">
    <source>
        <dbReference type="EMBL" id="RVU31591.1"/>
    </source>
</evidence>
<dbReference type="AlphaFoldDB" id="A0A437QAP1"/>
<protein>
    <submittedName>
        <fullName evidence="1">YheV family putative metal-binding protein</fullName>
    </submittedName>
</protein>
<accession>A0A437QAP1</accession>
<dbReference type="Proteomes" id="UP000282818">
    <property type="component" value="Unassembled WGS sequence"/>
</dbReference>
<gene>
    <name evidence="1" type="ORF">EOE65_06335</name>
</gene>
<reference evidence="1 2" key="1">
    <citation type="submission" date="2019-01" db="EMBL/GenBank/DDBJ databases">
        <authorList>
            <person name="Chen W.-M."/>
        </authorList>
    </citation>
    <scope>NUCLEOTIDE SEQUENCE [LARGE SCALE GENOMIC DNA]</scope>
    <source>
        <strain evidence="1 2">HPM-16</strain>
    </source>
</reference>
<dbReference type="RefSeq" id="WP_127693450.1">
    <property type="nucleotide sequence ID" value="NZ_SACQ01000002.1"/>
</dbReference>
<dbReference type="Pfam" id="PF09526">
    <property type="entry name" value="DUF2387"/>
    <property type="match status" value="1"/>
</dbReference>
<sequence>MSVVKRFVAGAVCPRCGEMDTIRVYRNERREYRECVRCDYVDGQNLDGTPEDVAELETRVNKKVELEPAQPLNFVANPGSQRRDH</sequence>
<evidence type="ECO:0000313" key="2">
    <source>
        <dbReference type="Proteomes" id="UP000282818"/>
    </source>
</evidence>
<dbReference type="InterPro" id="IPR012658">
    <property type="entry name" value="YheV"/>
</dbReference>
<keyword evidence="2" id="KW-1185">Reference proteome</keyword>
<comment type="caution">
    <text evidence="1">The sequence shown here is derived from an EMBL/GenBank/DDBJ whole genome shotgun (WGS) entry which is preliminary data.</text>
</comment>
<dbReference type="EMBL" id="SACQ01000002">
    <property type="protein sequence ID" value="RVU31591.1"/>
    <property type="molecule type" value="Genomic_DNA"/>
</dbReference>
<organism evidence="1 2">
    <name type="scientific">Neptunomonas marina</name>
    <dbReference type="NCBI Taxonomy" id="1815562"/>
    <lineage>
        <taxon>Bacteria</taxon>
        <taxon>Pseudomonadati</taxon>
        <taxon>Pseudomonadota</taxon>
        <taxon>Gammaproteobacteria</taxon>
        <taxon>Oceanospirillales</taxon>
        <taxon>Oceanospirillaceae</taxon>
        <taxon>Neptunomonas</taxon>
    </lineage>
</organism>